<reference evidence="2" key="2">
    <citation type="submission" date="2011-03" db="EMBL/GenBank/DDBJ databases">
        <title>The complete genome of Desulfobacca acetoxidans DSM 11109.</title>
        <authorList>
            <consortium name="US DOE Joint Genome Institute (JGI-PGF)"/>
            <person name="Lucas S."/>
            <person name="Copeland A."/>
            <person name="Lapidus A."/>
            <person name="Bruce D."/>
            <person name="Goodwin L."/>
            <person name="Pitluck S."/>
            <person name="Peters L."/>
            <person name="Kyrpides N."/>
            <person name="Mavromatis K."/>
            <person name="Ivanova N."/>
            <person name="Ovchinnikova G."/>
            <person name="Teshima H."/>
            <person name="Detter J.C."/>
            <person name="Han C."/>
            <person name="Land M."/>
            <person name="Hauser L."/>
            <person name="Markowitz V."/>
            <person name="Cheng J.-F."/>
            <person name="Hugenholtz P."/>
            <person name="Woyke T."/>
            <person name="Wu D."/>
            <person name="Spring S."/>
            <person name="Schueler E."/>
            <person name="Brambilla E."/>
            <person name="Klenk H.-P."/>
            <person name="Eisen J.A."/>
        </authorList>
    </citation>
    <scope>NUCLEOTIDE SEQUENCE [LARGE SCALE GENOMIC DNA]</scope>
    <source>
        <strain evidence="2">ATCC 700848 / DSM 11109 / ASRB2</strain>
    </source>
</reference>
<proteinExistence type="predicted"/>
<dbReference type="KEGG" id="dao:Desac_2787"/>
<sequence>MKSFVLPAPQAILLFNALCDLEFARDLRLQVPLLRDLTLVHCQAGAGGMHLENLVSPKTYENRHQQITRVLRESIREEIPDYRRFRDSFYQCGALLPQGCETLANLIQEAGRRPLTQGGDVYYLALDTNLLRDRFYSTYLRQLRQRPGIDFVLCDTVREELKNRRAKFSRKALQEFDVLNFPFFRGLFSNQNHLEDRLRYLGFLEYNRLREETGCVELDSPPPLPGMSADRLIRDAYSNFVEAGRKVVFLSRDQEIIRLMTGEDNVIPLALVQGEDLPDTLEMGWDQFLTWLYILGLHYGRITLAVGTLPVAVLDAVWSRKKVQEWEESRLRLELLLPVAGEQADPEAVFLARSIQRHVEVLPALEQITGKRWVL</sequence>
<gene>
    <name evidence="1" type="ordered locus">Desac_2787</name>
</gene>
<dbReference type="HOGENOM" id="CLU_737175_0_0_7"/>
<dbReference type="Proteomes" id="UP000000483">
    <property type="component" value="Chromosome"/>
</dbReference>
<evidence type="ECO:0000313" key="2">
    <source>
        <dbReference type="Proteomes" id="UP000000483"/>
    </source>
</evidence>
<name>F2NE26_DESAR</name>
<dbReference type="RefSeq" id="WP_013707703.1">
    <property type="nucleotide sequence ID" value="NC_015388.1"/>
</dbReference>
<dbReference type="STRING" id="880072.Desac_2787"/>
<evidence type="ECO:0000313" key="1">
    <source>
        <dbReference type="EMBL" id="AEB10594.1"/>
    </source>
</evidence>
<dbReference type="EMBL" id="CP002629">
    <property type="protein sequence ID" value="AEB10594.1"/>
    <property type="molecule type" value="Genomic_DNA"/>
</dbReference>
<keyword evidence="2" id="KW-1185">Reference proteome</keyword>
<protein>
    <recommendedName>
        <fullName evidence="3">PIN domain-containing protein</fullName>
    </recommendedName>
</protein>
<organism evidence="1 2">
    <name type="scientific">Desulfobacca acetoxidans (strain ATCC 700848 / DSM 11109 / ASRB2)</name>
    <dbReference type="NCBI Taxonomy" id="880072"/>
    <lineage>
        <taxon>Bacteria</taxon>
        <taxon>Pseudomonadati</taxon>
        <taxon>Thermodesulfobacteriota</taxon>
        <taxon>Desulfobaccia</taxon>
        <taxon>Desulfobaccales</taxon>
        <taxon>Desulfobaccaceae</taxon>
        <taxon>Desulfobacca</taxon>
    </lineage>
</organism>
<dbReference type="AlphaFoldDB" id="F2NE26"/>
<accession>F2NE26</accession>
<evidence type="ECO:0008006" key="3">
    <source>
        <dbReference type="Google" id="ProtNLM"/>
    </source>
</evidence>
<reference evidence="1 2" key="1">
    <citation type="journal article" date="2011" name="Stand. Genomic Sci.">
        <title>Complete genome sequence of the acetate-degrading sulfate reducer Desulfobacca acetoxidans type strain (ASRB2).</title>
        <authorList>
            <person name="Goker M."/>
            <person name="Teshima H."/>
            <person name="Lapidus A."/>
            <person name="Nolan M."/>
            <person name="Lucas S."/>
            <person name="Hammon N."/>
            <person name="Deshpande S."/>
            <person name="Cheng J.F."/>
            <person name="Tapia R."/>
            <person name="Han C."/>
            <person name="Goodwin L."/>
            <person name="Pitluck S."/>
            <person name="Huntemann M."/>
            <person name="Liolios K."/>
            <person name="Ivanova N."/>
            <person name="Pagani I."/>
            <person name="Mavromatis K."/>
            <person name="Ovchinikova G."/>
            <person name="Pati A."/>
            <person name="Chen A."/>
            <person name="Palaniappan K."/>
            <person name="Land M."/>
            <person name="Hauser L."/>
            <person name="Brambilla E.M."/>
            <person name="Rohde M."/>
            <person name="Spring S."/>
            <person name="Detter J.C."/>
            <person name="Woyke T."/>
            <person name="Bristow J."/>
            <person name="Eisen J.A."/>
            <person name="Markowitz V."/>
            <person name="Hugenholtz P."/>
            <person name="Kyrpides N.C."/>
            <person name="Klenk H.P."/>
        </authorList>
    </citation>
    <scope>NUCLEOTIDE SEQUENCE [LARGE SCALE GENOMIC DNA]</scope>
    <source>
        <strain evidence="2">ATCC 700848 / DSM 11109 / ASRB2</strain>
    </source>
</reference>